<reference evidence="8 9" key="1">
    <citation type="journal article" date="2016" name="PLoS Pathog.">
        <title>Biosynthesis of antibiotic leucinostatins in bio-control fungus Purpureocillium lilacinum and their inhibition on phytophthora revealed by genome mining.</title>
        <authorList>
            <person name="Wang G."/>
            <person name="Liu Z."/>
            <person name="Lin R."/>
            <person name="Li E."/>
            <person name="Mao Z."/>
            <person name="Ling J."/>
            <person name="Yang Y."/>
            <person name="Yin W.B."/>
            <person name="Xie B."/>
        </authorList>
    </citation>
    <scope>NUCLEOTIDE SEQUENCE [LARGE SCALE GENOMIC DNA]</scope>
    <source>
        <strain evidence="8">170</strain>
    </source>
</reference>
<dbReference type="InterPro" id="IPR017441">
    <property type="entry name" value="Protein_kinase_ATP_BS"/>
</dbReference>
<dbReference type="SUPFAM" id="SSF56112">
    <property type="entry name" value="Protein kinase-like (PK-like)"/>
    <property type="match status" value="1"/>
</dbReference>
<dbReference type="Pfam" id="PF04479">
    <property type="entry name" value="RTA1"/>
    <property type="match status" value="1"/>
</dbReference>
<evidence type="ECO:0000313" key="8">
    <source>
        <dbReference type="EMBL" id="OAQ58640.1"/>
    </source>
</evidence>
<comment type="subcellular location">
    <subcellularLocation>
        <location evidence="1">Membrane</location>
        <topology evidence="1">Multi-pass membrane protein</topology>
    </subcellularLocation>
</comment>
<feature type="transmembrane region" description="Helical" evidence="6">
    <location>
        <begin position="55"/>
        <end position="74"/>
    </location>
</feature>
<dbReference type="Proteomes" id="UP000078397">
    <property type="component" value="Unassembled WGS sequence"/>
</dbReference>
<proteinExistence type="predicted"/>
<dbReference type="InterPro" id="IPR007568">
    <property type="entry name" value="RTA1"/>
</dbReference>
<dbReference type="GO" id="GO:0016020">
    <property type="term" value="C:membrane"/>
    <property type="evidence" value="ECO:0007669"/>
    <property type="project" value="UniProtKB-SubCell"/>
</dbReference>
<dbReference type="OrthoDB" id="5979581at2759"/>
<feature type="transmembrane region" description="Helical" evidence="6">
    <location>
        <begin position="152"/>
        <end position="170"/>
    </location>
</feature>
<evidence type="ECO:0000313" key="9">
    <source>
        <dbReference type="Proteomes" id="UP000078397"/>
    </source>
</evidence>
<keyword evidence="5" id="KW-0067">ATP-binding</keyword>
<feature type="transmembrane region" description="Helical" evidence="6">
    <location>
        <begin position="81"/>
        <end position="100"/>
    </location>
</feature>
<dbReference type="GeneID" id="28852733"/>
<keyword evidence="5" id="KW-0547">Nucleotide-binding</keyword>
<feature type="transmembrane region" description="Helical" evidence="6">
    <location>
        <begin position="112"/>
        <end position="140"/>
    </location>
</feature>
<keyword evidence="8" id="KW-0808">Transferase</keyword>
<keyword evidence="3 6" id="KW-1133">Transmembrane helix</keyword>
<keyword evidence="4 6" id="KW-0472">Membrane</keyword>
<dbReference type="AlphaFoldDB" id="A0A179F050"/>
<feature type="binding site" evidence="5">
    <location>
        <position position="388"/>
    </location>
    <ligand>
        <name>ATP</name>
        <dbReference type="ChEBI" id="CHEBI:30616"/>
    </ligand>
</feature>
<comment type="caution">
    <text evidence="8">The sequence shown here is derived from an EMBL/GenBank/DDBJ whole genome shotgun (WGS) entry which is preliminary data.</text>
</comment>
<dbReference type="Pfam" id="PF00069">
    <property type="entry name" value="Pkinase"/>
    <property type="match status" value="1"/>
</dbReference>
<protein>
    <submittedName>
        <fullName evidence="8">Protein kinase, catalytic domain-containing protein</fullName>
    </submittedName>
</protein>
<evidence type="ECO:0000256" key="3">
    <source>
        <dbReference type="ARBA" id="ARBA00022989"/>
    </source>
</evidence>
<feature type="transmembrane region" description="Helical" evidence="6">
    <location>
        <begin position="234"/>
        <end position="255"/>
    </location>
</feature>
<feature type="transmembrane region" description="Helical" evidence="6">
    <location>
        <begin position="190"/>
        <end position="213"/>
    </location>
</feature>
<dbReference type="GO" id="GO:0005524">
    <property type="term" value="F:ATP binding"/>
    <property type="evidence" value="ECO:0007669"/>
    <property type="project" value="UniProtKB-UniRule"/>
</dbReference>
<dbReference type="InterPro" id="IPR011009">
    <property type="entry name" value="Kinase-like_dom_sf"/>
</dbReference>
<name>A0A179F050_METCM</name>
<dbReference type="Gene3D" id="3.30.200.20">
    <property type="entry name" value="Phosphorylase Kinase, domain 1"/>
    <property type="match status" value="1"/>
</dbReference>
<dbReference type="EMBL" id="LSBJ02000010">
    <property type="protein sequence ID" value="OAQ58640.1"/>
    <property type="molecule type" value="Genomic_DNA"/>
</dbReference>
<dbReference type="PANTHER" id="PTHR31465:SF15">
    <property type="entry name" value="LIPID TRANSPORTER ATNI-RELATED"/>
    <property type="match status" value="1"/>
</dbReference>
<keyword evidence="2 6" id="KW-0812">Transmembrane</keyword>
<evidence type="ECO:0000256" key="2">
    <source>
        <dbReference type="ARBA" id="ARBA00022692"/>
    </source>
</evidence>
<accession>A0A179F050</accession>
<dbReference type="PANTHER" id="PTHR31465">
    <property type="entry name" value="PROTEIN RTA1-RELATED"/>
    <property type="match status" value="1"/>
</dbReference>
<dbReference type="Gene3D" id="1.10.510.10">
    <property type="entry name" value="Transferase(Phosphotransferase) domain 1"/>
    <property type="match status" value="1"/>
</dbReference>
<dbReference type="STRING" id="1380566.A0A179F050"/>
<dbReference type="InterPro" id="IPR000719">
    <property type="entry name" value="Prot_kinase_dom"/>
</dbReference>
<dbReference type="RefSeq" id="XP_018136767.1">
    <property type="nucleotide sequence ID" value="XM_018288739.1"/>
</dbReference>
<evidence type="ECO:0000259" key="7">
    <source>
        <dbReference type="PROSITE" id="PS50011"/>
    </source>
</evidence>
<evidence type="ECO:0000256" key="4">
    <source>
        <dbReference type="ARBA" id="ARBA00023136"/>
    </source>
</evidence>
<dbReference type="GO" id="GO:0004672">
    <property type="term" value="F:protein kinase activity"/>
    <property type="evidence" value="ECO:0007669"/>
    <property type="project" value="InterPro"/>
</dbReference>
<sequence length="788" mass="88680">MITDIPTPTLFIRATTTTLATSATCTTAVPDANGYVPPDACNANYGFYPRWEDNVAFAIAFGLTTAAHVVQSIVLKKPFGWVIIMGALWECFCFILRTLGAKDQQNSTYVTLSTLLFLLAPLWINAFAYMVVARLIYFLHPKQQALGISARWLAKGFVTADVISFVVQAVGGALMADQHNVENADLGRKIYMVGVGIQLFFVLIFVVVVVSFYRQISHDIRTGTLKNRNRWIRPLIGVIFLVLVLIIVRIIFRFIEFSGGVSSSNQILRHEAYQLYLDALPMLLALASLNLIHPGMVLKGPESSFPKSKIKWWKGRSSAFEPLALQSFDRRENHSSNLSEYRLGGYHPVCIDDRLNRRYRIVHKLGHGAFSTAWLAIDEKTTKYVALKLGTADADRTELGILSHITHSLANRSIGEGKPSLIPVILDRFDLTGPNGTHPCLITVPARCSLQDAREAAGSRLFQLHVARSLAAQLVMAVSLVHDAGYAHGDLHLGNLLLQLPSSLNNLSIEQLYARYGEPEHEPVIRLDTETTSTEPGVPLYAVPSAWLGVPSNNITLGEAKLILSDFGVSFRPSDKTRFESYTPLVLRPPEAFFEPGTPLTFASDIWSLGCVIFELLAHRSLIDGFLAPQDEIIAQQVELQGRMPPDWWGKWEERPEWYDEAGRPLSNASDFWPWERRFEQWVQSPRRSRGMETIGKDEQDALFKLLQWMLAWKPSERPDITEVLKADWITRWALPAYQKGLEEGANNFANLYTLRKQQTLAHHYAYCVLKSSYCRFNFDDIRLHGTF</sequence>
<gene>
    <name evidence="8" type="ORF">VFPPC_10352</name>
</gene>
<evidence type="ECO:0000256" key="6">
    <source>
        <dbReference type="SAM" id="Phobius"/>
    </source>
</evidence>
<feature type="domain" description="Protein kinase" evidence="7">
    <location>
        <begin position="359"/>
        <end position="730"/>
    </location>
</feature>
<evidence type="ECO:0000256" key="5">
    <source>
        <dbReference type="PROSITE-ProRule" id="PRU10141"/>
    </source>
</evidence>
<dbReference type="KEGG" id="pchm:VFPPC_10352"/>
<keyword evidence="9" id="KW-1185">Reference proteome</keyword>
<evidence type="ECO:0000256" key="1">
    <source>
        <dbReference type="ARBA" id="ARBA00004141"/>
    </source>
</evidence>
<organism evidence="8 9">
    <name type="scientific">Pochonia chlamydosporia 170</name>
    <dbReference type="NCBI Taxonomy" id="1380566"/>
    <lineage>
        <taxon>Eukaryota</taxon>
        <taxon>Fungi</taxon>
        <taxon>Dikarya</taxon>
        <taxon>Ascomycota</taxon>
        <taxon>Pezizomycotina</taxon>
        <taxon>Sordariomycetes</taxon>
        <taxon>Hypocreomycetidae</taxon>
        <taxon>Hypocreales</taxon>
        <taxon>Clavicipitaceae</taxon>
        <taxon>Pochonia</taxon>
    </lineage>
</organism>
<dbReference type="SMART" id="SM00220">
    <property type="entry name" value="S_TKc"/>
    <property type="match status" value="1"/>
</dbReference>
<dbReference type="PROSITE" id="PS50011">
    <property type="entry name" value="PROTEIN_KINASE_DOM"/>
    <property type="match status" value="1"/>
</dbReference>
<dbReference type="PROSITE" id="PS00107">
    <property type="entry name" value="PROTEIN_KINASE_ATP"/>
    <property type="match status" value="1"/>
</dbReference>
<keyword evidence="8" id="KW-0418">Kinase</keyword>